<dbReference type="InterPro" id="IPR007560">
    <property type="entry name" value="Restrct_endonuc_IV_Mrr"/>
</dbReference>
<dbReference type="Pfam" id="PF04471">
    <property type="entry name" value="Mrr_cat"/>
    <property type="match status" value="1"/>
</dbReference>
<feature type="domain" description="Restriction endonuclease type IV Mrr" evidence="1">
    <location>
        <begin position="7"/>
        <end position="120"/>
    </location>
</feature>
<dbReference type="SUPFAM" id="SSF52980">
    <property type="entry name" value="Restriction endonuclease-like"/>
    <property type="match status" value="1"/>
</dbReference>
<evidence type="ECO:0000259" key="1">
    <source>
        <dbReference type="Pfam" id="PF04471"/>
    </source>
</evidence>
<protein>
    <submittedName>
        <fullName evidence="2">Restriction endonuclease</fullName>
    </submittedName>
</protein>
<accession>A0A7Y8Y3G0</accession>
<keyword evidence="2" id="KW-0378">Hydrolase</keyword>
<dbReference type="AlphaFoldDB" id="A0A7Y8Y3G0"/>
<sequence length="281" mass="31900">MSADSDLDWKKYEAITKYIYEALGKNSGVTVEGWGSKCKVRGKSNTTYQIDVLTSHLQQEHAYQTAIECKFWNKKVTREVVMKLSATLEDTGIEKGIIVSRIGFTKDGYEYAKAKNIGLVVLREAGEADFIDKERTMPIAELGIKQFVQISGPEILTFLIDGVEQKNWDNSIFFRLVVKLPDGSQVPLLRYADSFRKEILGIKADVPITKDFEFPGAQLTDTWGKASIAINRITFSGMYTERKTTKHMTFSIVDKVWLVMKDLFEGRVFRFSENGGMIEDE</sequence>
<name>A0A7Y8Y3G0_9FLAO</name>
<gene>
    <name evidence="2" type="ORF">HZF10_13400</name>
</gene>
<dbReference type="EMBL" id="JACBJI010000006">
    <property type="protein sequence ID" value="NYA71919.1"/>
    <property type="molecule type" value="Genomic_DNA"/>
</dbReference>
<dbReference type="GO" id="GO:0009307">
    <property type="term" value="P:DNA restriction-modification system"/>
    <property type="evidence" value="ECO:0007669"/>
    <property type="project" value="InterPro"/>
</dbReference>
<keyword evidence="2" id="KW-0255">Endonuclease</keyword>
<evidence type="ECO:0000313" key="3">
    <source>
        <dbReference type="Proteomes" id="UP000535020"/>
    </source>
</evidence>
<dbReference type="GO" id="GO:0004519">
    <property type="term" value="F:endonuclease activity"/>
    <property type="evidence" value="ECO:0007669"/>
    <property type="project" value="UniProtKB-KW"/>
</dbReference>
<dbReference type="GO" id="GO:0003677">
    <property type="term" value="F:DNA binding"/>
    <property type="evidence" value="ECO:0007669"/>
    <property type="project" value="InterPro"/>
</dbReference>
<proteinExistence type="predicted"/>
<evidence type="ECO:0000313" key="2">
    <source>
        <dbReference type="EMBL" id="NYA71919.1"/>
    </source>
</evidence>
<dbReference type="InterPro" id="IPR011335">
    <property type="entry name" value="Restrct_endonuc-II-like"/>
</dbReference>
<keyword evidence="3" id="KW-1185">Reference proteome</keyword>
<comment type="caution">
    <text evidence="2">The sequence shown here is derived from an EMBL/GenBank/DDBJ whole genome shotgun (WGS) entry which is preliminary data.</text>
</comment>
<keyword evidence="2" id="KW-0540">Nuclease</keyword>
<organism evidence="2 3">
    <name type="scientific">Flavobacterium agri</name>
    <dbReference type="NCBI Taxonomy" id="2743471"/>
    <lineage>
        <taxon>Bacteria</taxon>
        <taxon>Pseudomonadati</taxon>
        <taxon>Bacteroidota</taxon>
        <taxon>Flavobacteriia</taxon>
        <taxon>Flavobacteriales</taxon>
        <taxon>Flavobacteriaceae</taxon>
        <taxon>Flavobacterium</taxon>
    </lineage>
</organism>
<dbReference type="Gene3D" id="3.40.1350.10">
    <property type="match status" value="1"/>
</dbReference>
<dbReference type="RefSeq" id="WP_176006731.1">
    <property type="nucleotide sequence ID" value="NZ_JABWMI010000015.1"/>
</dbReference>
<dbReference type="Proteomes" id="UP000535020">
    <property type="component" value="Unassembled WGS sequence"/>
</dbReference>
<reference evidence="2 3" key="1">
    <citation type="submission" date="2020-07" db="EMBL/GenBank/DDBJ databases">
        <authorList>
            <person name="Sun Q."/>
        </authorList>
    </citation>
    <scope>NUCLEOTIDE SEQUENCE [LARGE SCALE GENOMIC DNA]</scope>
    <source>
        <strain evidence="2 3">MAH-1</strain>
    </source>
</reference>
<dbReference type="InterPro" id="IPR011856">
    <property type="entry name" value="tRNA_endonuc-like_dom_sf"/>
</dbReference>